<dbReference type="KEGG" id="lnu:N7U66_00535"/>
<name>A0A9E8MWF6_9FLAO</name>
<reference evidence="1" key="1">
    <citation type="submission" date="2022-11" db="EMBL/GenBank/DDBJ databases">
        <title>Lacinutrix neustonica HL-RS19T sp. nov., isolated from the surface microlayer sample of brackish Lake Shihwa.</title>
        <authorList>
            <person name="Choi J.Y."/>
            <person name="Hwang C.Y."/>
        </authorList>
    </citation>
    <scope>NUCLEOTIDE SEQUENCE</scope>
    <source>
        <strain evidence="1">HL-RS19</strain>
    </source>
</reference>
<proteinExistence type="predicted"/>
<dbReference type="Proteomes" id="UP001164705">
    <property type="component" value="Chromosome"/>
</dbReference>
<sequence>MFLDVIQFVGNTTGVIYTDIKQLLLNTTAWDGNNEGIYETYVGDFDIISKQGGYCKVVTATAAIDVTGVTSVSGSAGLNVVDFFGGGNYINGSSPYAGYNFTNDWKVNSPGIAVETDAVAAGNFYYDGPLTTGFTRTISSGAAVEIQGDGTFTTSNLFRFTSAGGGNRLVYDGIEEHSFQINASLSIRVDSAVGNFYAFLIAKNGTVVTESNSIAYIASDVQIQNISINTNLNLISGDYIEVFAERLTGSGNDTLVVFSENLTIK</sequence>
<dbReference type="EMBL" id="CP113088">
    <property type="protein sequence ID" value="WAC02296.1"/>
    <property type="molecule type" value="Genomic_DNA"/>
</dbReference>
<evidence type="ECO:0000313" key="1">
    <source>
        <dbReference type="EMBL" id="WAC02296.1"/>
    </source>
</evidence>
<dbReference type="AlphaFoldDB" id="A0A9E8MWF6"/>
<accession>A0A9E8MWF6</accession>
<gene>
    <name evidence="1" type="ORF">N7U66_00535</name>
</gene>
<protein>
    <submittedName>
        <fullName evidence="1">Uncharacterized protein</fullName>
    </submittedName>
</protein>
<organism evidence="1 2">
    <name type="scientific">Lacinutrix neustonica</name>
    <dbReference type="NCBI Taxonomy" id="2980107"/>
    <lineage>
        <taxon>Bacteria</taxon>
        <taxon>Pseudomonadati</taxon>
        <taxon>Bacteroidota</taxon>
        <taxon>Flavobacteriia</taxon>
        <taxon>Flavobacteriales</taxon>
        <taxon>Flavobacteriaceae</taxon>
        <taxon>Lacinutrix</taxon>
    </lineage>
</organism>
<keyword evidence="2" id="KW-1185">Reference proteome</keyword>
<evidence type="ECO:0000313" key="2">
    <source>
        <dbReference type="Proteomes" id="UP001164705"/>
    </source>
</evidence>
<dbReference type="RefSeq" id="WP_267676890.1">
    <property type="nucleotide sequence ID" value="NZ_CP113088.1"/>
</dbReference>